<proteinExistence type="predicted"/>
<gene>
    <name evidence="2" type="ORF">RJT34_04302</name>
</gene>
<dbReference type="AlphaFoldDB" id="A0AAN9Q3A7"/>
<feature type="region of interest" description="Disordered" evidence="1">
    <location>
        <begin position="1"/>
        <end position="25"/>
    </location>
</feature>
<feature type="compositionally biased region" description="Basic and acidic residues" evidence="1">
    <location>
        <begin position="14"/>
        <end position="25"/>
    </location>
</feature>
<organism evidence="2 3">
    <name type="scientific">Clitoria ternatea</name>
    <name type="common">Butterfly pea</name>
    <dbReference type="NCBI Taxonomy" id="43366"/>
    <lineage>
        <taxon>Eukaryota</taxon>
        <taxon>Viridiplantae</taxon>
        <taxon>Streptophyta</taxon>
        <taxon>Embryophyta</taxon>
        <taxon>Tracheophyta</taxon>
        <taxon>Spermatophyta</taxon>
        <taxon>Magnoliopsida</taxon>
        <taxon>eudicotyledons</taxon>
        <taxon>Gunneridae</taxon>
        <taxon>Pentapetalae</taxon>
        <taxon>rosids</taxon>
        <taxon>fabids</taxon>
        <taxon>Fabales</taxon>
        <taxon>Fabaceae</taxon>
        <taxon>Papilionoideae</taxon>
        <taxon>50 kb inversion clade</taxon>
        <taxon>NPAAA clade</taxon>
        <taxon>indigoferoid/millettioid clade</taxon>
        <taxon>Phaseoleae</taxon>
        <taxon>Clitoria</taxon>
    </lineage>
</organism>
<sequence length="80" mass="9501">MIGLQQQSSVVETRSPKSNDFDEGPKMERQRSFMFQSLFGLLGLLCRWRVRACHRGHALYKHRYPVNVLTSSTYIFFWFL</sequence>
<protein>
    <submittedName>
        <fullName evidence="2">Uncharacterized protein</fullName>
    </submittedName>
</protein>
<evidence type="ECO:0000256" key="1">
    <source>
        <dbReference type="SAM" id="MobiDB-lite"/>
    </source>
</evidence>
<evidence type="ECO:0000313" key="2">
    <source>
        <dbReference type="EMBL" id="KAK7319579.1"/>
    </source>
</evidence>
<dbReference type="Proteomes" id="UP001359559">
    <property type="component" value="Unassembled WGS sequence"/>
</dbReference>
<keyword evidence="3" id="KW-1185">Reference proteome</keyword>
<reference evidence="2 3" key="1">
    <citation type="submission" date="2024-01" db="EMBL/GenBank/DDBJ databases">
        <title>The genomes of 5 underutilized Papilionoideae crops provide insights into root nodulation and disease resistance.</title>
        <authorList>
            <person name="Yuan L."/>
        </authorList>
    </citation>
    <scope>NUCLEOTIDE SEQUENCE [LARGE SCALE GENOMIC DNA]</scope>
    <source>
        <strain evidence="2">LY-2023</strain>
        <tissue evidence="2">Leaf</tissue>
    </source>
</reference>
<comment type="caution">
    <text evidence="2">The sequence shown here is derived from an EMBL/GenBank/DDBJ whole genome shotgun (WGS) entry which is preliminary data.</text>
</comment>
<dbReference type="EMBL" id="JAYKXN010000001">
    <property type="protein sequence ID" value="KAK7319579.1"/>
    <property type="molecule type" value="Genomic_DNA"/>
</dbReference>
<name>A0AAN9Q3A7_CLITE</name>
<feature type="compositionally biased region" description="Polar residues" evidence="1">
    <location>
        <begin position="1"/>
        <end position="13"/>
    </location>
</feature>
<accession>A0AAN9Q3A7</accession>
<evidence type="ECO:0000313" key="3">
    <source>
        <dbReference type="Proteomes" id="UP001359559"/>
    </source>
</evidence>